<dbReference type="Pfam" id="PF01527">
    <property type="entry name" value="HTH_Tnp_1"/>
    <property type="match status" value="1"/>
</dbReference>
<protein>
    <submittedName>
        <fullName evidence="3">IS3 family transposase</fullName>
    </submittedName>
</protein>
<reference evidence="3 4" key="1">
    <citation type="submission" date="2020-05" db="EMBL/GenBank/DDBJ databases">
        <title>Horizontal transmission and recombination maintain forever young bacterial symbiont genomes.</title>
        <authorList>
            <person name="Russell S.L."/>
            <person name="Pepper-Tunick E."/>
            <person name="Svedberg J."/>
            <person name="Byrne A."/>
            <person name="Ruelas Castillo J."/>
            <person name="Vollmers C."/>
            <person name="Beinart R.A."/>
            <person name="Corbett-Detig R."/>
        </authorList>
    </citation>
    <scope>NUCLEOTIDE SEQUENCE [LARGE SCALE GENOMIC DNA]</scope>
    <source>
        <strain evidence="3">455</strain>
    </source>
</reference>
<dbReference type="InterPro" id="IPR012337">
    <property type="entry name" value="RNaseH-like_sf"/>
</dbReference>
<sequence length="394" mass="45393">MSKKRTKYTSAFKTKLVLELLQNESTLVQIASKHNILPQNLQNWKKTFLANAEIAMEPSKAVKEYKEELVKSQKQNERLTALVGKVTVEKEWLAKKLKSLGLSNLKQLVDFKPSSTSATQPLSINQQCQLLSINRSSLYYTPRTNVRKDKIKSHITKVFEQIPIYGEKKVHQQLLEDGYKVSLNTVARYRQALGLKAVLAVKQVNTAIPIKAHKKYSYKLRGLGINHANQVWSTDITYIKIAGGMVYMAAIIDWHSKAVLSHRISNTMDSQLVMSVLNDALEKYPHPEIFNTDQGSQYTSEVHTKRLKKLGITISMDGKGRATDNICIERFWRSAKCERIYLNEYQTISELTTDVDDYIEFYNHQRFHETLKYKKPMDVYQESIKLNQKKKRAS</sequence>
<evidence type="ECO:0000259" key="2">
    <source>
        <dbReference type="PROSITE" id="PS50994"/>
    </source>
</evidence>
<dbReference type="PANTHER" id="PTHR46889">
    <property type="entry name" value="TRANSPOSASE INSF FOR INSERTION SEQUENCE IS3B-RELATED"/>
    <property type="match status" value="1"/>
</dbReference>
<dbReference type="Pfam" id="PF13333">
    <property type="entry name" value="rve_2"/>
    <property type="match status" value="1"/>
</dbReference>
<dbReference type="GO" id="GO:0004803">
    <property type="term" value="F:transposase activity"/>
    <property type="evidence" value="ECO:0007669"/>
    <property type="project" value="InterPro"/>
</dbReference>
<dbReference type="PROSITE" id="PS50994">
    <property type="entry name" value="INTEGRASE"/>
    <property type="match status" value="1"/>
</dbReference>
<dbReference type="InterPro" id="IPR048020">
    <property type="entry name" value="Transpos_IS3"/>
</dbReference>
<dbReference type="SUPFAM" id="SSF53098">
    <property type="entry name" value="Ribonuclease H-like"/>
    <property type="match status" value="1"/>
</dbReference>
<proteinExistence type="inferred from homology"/>
<dbReference type="GO" id="GO:0015074">
    <property type="term" value="P:DNA integration"/>
    <property type="evidence" value="ECO:0007669"/>
    <property type="project" value="InterPro"/>
</dbReference>
<gene>
    <name evidence="3" type="ORF">H0A76_06860</name>
</gene>
<dbReference type="NCBIfam" id="NF033516">
    <property type="entry name" value="transpos_IS3"/>
    <property type="match status" value="1"/>
</dbReference>
<dbReference type="GO" id="GO:0003677">
    <property type="term" value="F:DNA binding"/>
    <property type="evidence" value="ECO:0007669"/>
    <property type="project" value="InterPro"/>
</dbReference>
<evidence type="ECO:0000313" key="3">
    <source>
        <dbReference type="EMBL" id="NYT27631.1"/>
    </source>
</evidence>
<dbReference type="InterPro" id="IPR002514">
    <property type="entry name" value="Transposase_8"/>
</dbReference>
<dbReference type="Pfam" id="PF13276">
    <property type="entry name" value="HTH_21"/>
    <property type="match status" value="1"/>
</dbReference>
<dbReference type="InterPro" id="IPR036397">
    <property type="entry name" value="RNaseH_sf"/>
</dbReference>
<organism evidence="3 4">
    <name type="scientific">Candidatus Thiodubiliella endoseptemdiera</name>
    <dbReference type="NCBI Taxonomy" id="2738886"/>
    <lineage>
        <taxon>Bacteria</taxon>
        <taxon>Pseudomonadati</taxon>
        <taxon>Pseudomonadota</taxon>
        <taxon>Gammaproteobacteria</taxon>
        <taxon>Candidatus Pseudothioglobaceae</taxon>
        <taxon>Candidatus Thiodubiliella</taxon>
    </lineage>
</organism>
<feature type="domain" description="Integrase catalytic" evidence="2">
    <location>
        <begin position="223"/>
        <end position="384"/>
    </location>
</feature>
<comment type="caution">
    <text evidence="3">The sequence shown here is derived from an EMBL/GenBank/DDBJ whole genome shotgun (WGS) entry which is preliminary data.</text>
</comment>
<evidence type="ECO:0000256" key="1">
    <source>
        <dbReference type="ARBA" id="ARBA00009964"/>
    </source>
</evidence>
<dbReference type="PANTHER" id="PTHR46889:SF4">
    <property type="entry name" value="TRANSPOSASE INSO FOR INSERTION SEQUENCE ELEMENT IS911B-RELATED"/>
    <property type="match status" value="1"/>
</dbReference>
<evidence type="ECO:0000313" key="4">
    <source>
        <dbReference type="Proteomes" id="UP000568751"/>
    </source>
</evidence>
<dbReference type="Proteomes" id="UP000568751">
    <property type="component" value="Unassembled WGS sequence"/>
</dbReference>
<dbReference type="EMBL" id="JACCHT010000001">
    <property type="protein sequence ID" value="NYT27631.1"/>
    <property type="molecule type" value="Genomic_DNA"/>
</dbReference>
<comment type="similarity">
    <text evidence="1">Belongs to the transposase 8 family.</text>
</comment>
<dbReference type="InterPro" id="IPR009057">
    <property type="entry name" value="Homeodomain-like_sf"/>
</dbReference>
<dbReference type="AlphaFoldDB" id="A0A853F3Q8"/>
<dbReference type="Gene3D" id="3.30.420.10">
    <property type="entry name" value="Ribonuclease H-like superfamily/Ribonuclease H"/>
    <property type="match status" value="1"/>
</dbReference>
<dbReference type="Gene3D" id="1.10.10.10">
    <property type="entry name" value="Winged helix-like DNA-binding domain superfamily/Winged helix DNA-binding domain"/>
    <property type="match status" value="1"/>
</dbReference>
<name>A0A853F3Q8_9GAMM</name>
<dbReference type="InterPro" id="IPR050900">
    <property type="entry name" value="Transposase_IS3/IS150/IS904"/>
</dbReference>
<dbReference type="SUPFAM" id="SSF46689">
    <property type="entry name" value="Homeodomain-like"/>
    <property type="match status" value="1"/>
</dbReference>
<dbReference type="InterPro" id="IPR001584">
    <property type="entry name" value="Integrase_cat-core"/>
</dbReference>
<dbReference type="RefSeq" id="WP_369152362.1">
    <property type="nucleotide sequence ID" value="NZ_OZ156464.1"/>
</dbReference>
<dbReference type="InterPro" id="IPR025948">
    <property type="entry name" value="HTH-like_dom"/>
</dbReference>
<dbReference type="GO" id="GO:0006313">
    <property type="term" value="P:DNA transposition"/>
    <property type="evidence" value="ECO:0007669"/>
    <property type="project" value="InterPro"/>
</dbReference>
<accession>A0A853F3Q8</accession>
<dbReference type="Pfam" id="PF00665">
    <property type="entry name" value="rve"/>
    <property type="match status" value="1"/>
</dbReference>
<dbReference type="InterPro" id="IPR036388">
    <property type="entry name" value="WH-like_DNA-bd_sf"/>
</dbReference>